<dbReference type="InterPro" id="IPR022496">
    <property type="entry name" value="T6A_TsaB"/>
</dbReference>
<gene>
    <name evidence="2" type="primary">tsaB</name>
    <name evidence="2" type="ORF">ACFQ4R_09605</name>
</gene>
<organism evidence="2 3">
    <name type="scientific">Lapidilactobacillus gannanensis</name>
    <dbReference type="NCBI Taxonomy" id="2486002"/>
    <lineage>
        <taxon>Bacteria</taxon>
        <taxon>Bacillati</taxon>
        <taxon>Bacillota</taxon>
        <taxon>Bacilli</taxon>
        <taxon>Lactobacillales</taxon>
        <taxon>Lactobacillaceae</taxon>
        <taxon>Lapidilactobacillus</taxon>
    </lineage>
</organism>
<keyword evidence="3" id="KW-1185">Reference proteome</keyword>
<comment type="caution">
    <text evidence="2">The sequence shown here is derived from an EMBL/GenBank/DDBJ whole genome shotgun (WGS) entry which is preliminary data.</text>
</comment>
<dbReference type="InterPro" id="IPR000905">
    <property type="entry name" value="Gcp-like_dom"/>
</dbReference>
<sequence length="245" mass="26526">MLTLALDTSNIPLSVAVIADQQPIAQIQTACAKNHSTTLMPAIDQALKLAQTSIQSIDRFVVTLGPGSYTGVRIAVTTAKTLAWTLAKPLYAISSLAALTTPWALATQEQVVVPLIDARRDCFFTGFYQWQQSHVSAVRPDVYLSAAQIVTAIKQLAQEKVILAGSLTSEQEEFFRQALPTKQLQIASGLAAQPLAGNFNLLVAETNLVSDLNALVPNYLRPTEAEANWLKAHPDAPKTNYVEEV</sequence>
<evidence type="ECO:0000313" key="2">
    <source>
        <dbReference type="EMBL" id="MFD1411838.1"/>
    </source>
</evidence>
<evidence type="ECO:0000259" key="1">
    <source>
        <dbReference type="Pfam" id="PF00814"/>
    </source>
</evidence>
<proteinExistence type="predicted"/>
<dbReference type="Proteomes" id="UP001597191">
    <property type="component" value="Unassembled WGS sequence"/>
</dbReference>
<dbReference type="CDD" id="cd24032">
    <property type="entry name" value="ASKHA_NBD_TsaB"/>
    <property type="match status" value="1"/>
</dbReference>
<dbReference type="PANTHER" id="PTHR11735">
    <property type="entry name" value="TRNA N6-ADENOSINE THREONYLCARBAMOYLTRANSFERASE"/>
    <property type="match status" value="1"/>
</dbReference>
<keyword evidence="2" id="KW-0012">Acyltransferase</keyword>
<feature type="domain" description="Gcp-like" evidence="1">
    <location>
        <begin position="31"/>
        <end position="178"/>
    </location>
</feature>
<dbReference type="NCBIfam" id="TIGR03725">
    <property type="entry name" value="T6A_YeaZ"/>
    <property type="match status" value="1"/>
</dbReference>
<accession>A0ABW4BPS9</accession>
<dbReference type="SUPFAM" id="SSF53067">
    <property type="entry name" value="Actin-like ATPase domain"/>
    <property type="match status" value="2"/>
</dbReference>
<dbReference type="Gene3D" id="3.30.420.40">
    <property type="match status" value="2"/>
</dbReference>
<dbReference type="InterPro" id="IPR043129">
    <property type="entry name" value="ATPase_NBD"/>
</dbReference>
<dbReference type="Pfam" id="PF00814">
    <property type="entry name" value="TsaD"/>
    <property type="match status" value="1"/>
</dbReference>
<dbReference type="EC" id="2.3.1.234" evidence="2"/>
<protein>
    <submittedName>
        <fullName evidence="2">tRNA (Adenosine(37)-N6)-threonylcarbamoyltransferase complex dimerization subunit type 1 TsaB</fullName>
        <ecNumber evidence="2">2.3.1.234</ecNumber>
    </submittedName>
</protein>
<reference evidence="3" key="1">
    <citation type="journal article" date="2019" name="Int. J. Syst. Evol. Microbiol.">
        <title>The Global Catalogue of Microorganisms (GCM) 10K type strain sequencing project: providing services to taxonomists for standard genome sequencing and annotation.</title>
        <authorList>
            <consortium name="The Broad Institute Genomics Platform"/>
            <consortium name="The Broad Institute Genome Sequencing Center for Infectious Disease"/>
            <person name="Wu L."/>
            <person name="Ma J."/>
        </authorList>
    </citation>
    <scope>NUCLEOTIDE SEQUENCE [LARGE SCALE GENOMIC DNA]</scope>
    <source>
        <strain evidence="3">CCM 8937</strain>
    </source>
</reference>
<keyword evidence="2" id="KW-0808">Transferase</keyword>
<evidence type="ECO:0000313" key="3">
    <source>
        <dbReference type="Proteomes" id="UP001597191"/>
    </source>
</evidence>
<dbReference type="RefSeq" id="WP_164509230.1">
    <property type="nucleotide sequence ID" value="NZ_JBHTOH010000088.1"/>
</dbReference>
<name>A0ABW4BPS9_9LACO</name>
<dbReference type="EMBL" id="JBHTOH010000088">
    <property type="protein sequence ID" value="MFD1411838.1"/>
    <property type="molecule type" value="Genomic_DNA"/>
</dbReference>
<dbReference type="PANTHER" id="PTHR11735:SF11">
    <property type="entry name" value="TRNA THREONYLCARBAMOYLADENOSINE BIOSYNTHESIS PROTEIN TSAB"/>
    <property type="match status" value="1"/>
</dbReference>
<dbReference type="GO" id="GO:0061711">
    <property type="term" value="F:tRNA N(6)-L-threonylcarbamoyladenine synthase activity"/>
    <property type="evidence" value="ECO:0007669"/>
    <property type="project" value="UniProtKB-EC"/>
</dbReference>